<dbReference type="STRING" id="464029.SAMN02982989_3868"/>
<evidence type="ECO:0000256" key="4">
    <source>
        <dbReference type="ARBA" id="ARBA00023163"/>
    </source>
</evidence>
<protein>
    <recommendedName>
        <fullName evidence="6">HTH-type transcriptional regulator TtuA</fullName>
    </recommendedName>
    <alternativeName>
        <fullName evidence="7">Tartrate utilization transcriptional regulator</fullName>
    </alternativeName>
</protein>
<proteinExistence type="inferred from homology"/>
<feature type="domain" description="HTH lysR-type" evidence="8">
    <location>
        <begin position="1"/>
        <end position="61"/>
    </location>
</feature>
<dbReference type="Pfam" id="PF03466">
    <property type="entry name" value="LysR_substrate"/>
    <property type="match status" value="1"/>
</dbReference>
<dbReference type="GO" id="GO:0003677">
    <property type="term" value="F:DNA binding"/>
    <property type="evidence" value="ECO:0007669"/>
    <property type="project" value="UniProtKB-KW"/>
</dbReference>
<dbReference type="RefSeq" id="WP_085424504.1">
    <property type="nucleotide sequence ID" value="NZ_FXAF01000011.1"/>
</dbReference>
<gene>
    <name evidence="9" type="ORF">SAMN02982989_3868</name>
</gene>
<dbReference type="OrthoDB" id="9813056at2"/>
<comment type="function">
    <text evidence="5">Transcriptional regulator of the ttuABCDE tartrate utilization operon.</text>
</comment>
<dbReference type="PROSITE" id="PS50931">
    <property type="entry name" value="HTH_LYSR"/>
    <property type="match status" value="1"/>
</dbReference>
<dbReference type="SUPFAM" id="SSF46785">
    <property type="entry name" value="Winged helix' DNA-binding domain"/>
    <property type="match status" value="1"/>
</dbReference>
<dbReference type="PANTHER" id="PTHR30537:SF5">
    <property type="entry name" value="HTH-TYPE TRANSCRIPTIONAL ACTIVATOR TTDR-RELATED"/>
    <property type="match status" value="1"/>
</dbReference>
<evidence type="ECO:0000256" key="1">
    <source>
        <dbReference type="ARBA" id="ARBA00009437"/>
    </source>
</evidence>
<evidence type="ECO:0000256" key="6">
    <source>
        <dbReference type="ARBA" id="ARBA00067332"/>
    </source>
</evidence>
<dbReference type="FunFam" id="1.10.10.10:FF:000001">
    <property type="entry name" value="LysR family transcriptional regulator"/>
    <property type="match status" value="1"/>
</dbReference>
<evidence type="ECO:0000256" key="7">
    <source>
        <dbReference type="ARBA" id="ARBA00083243"/>
    </source>
</evidence>
<dbReference type="SUPFAM" id="SSF53850">
    <property type="entry name" value="Periplasmic binding protein-like II"/>
    <property type="match status" value="1"/>
</dbReference>
<evidence type="ECO:0000256" key="3">
    <source>
        <dbReference type="ARBA" id="ARBA00023125"/>
    </source>
</evidence>
<dbReference type="PRINTS" id="PR00039">
    <property type="entry name" value="HTHLYSR"/>
</dbReference>
<dbReference type="CDD" id="cd08474">
    <property type="entry name" value="PBP2_CrgA_like_5"/>
    <property type="match status" value="1"/>
</dbReference>
<organism evidence="9 10">
    <name type="scientific">Xaviernesmea oryzae</name>
    <dbReference type="NCBI Taxonomy" id="464029"/>
    <lineage>
        <taxon>Bacteria</taxon>
        <taxon>Pseudomonadati</taxon>
        <taxon>Pseudomonadota</taxon>
        <taxon>Alphaproteobacteria</taxon>
        <taxon>Hyphomicrobiales</taxon>
        <taxon>Rhizobiaceae</taxon>
        <taxon>Rhizobium/Agrobacterium group</taxon>
        <taxon>Xaviernesmea</taxon>
    </lineage>
</organism>
<accession>A0A1X7GHF6</accession>
<dbReference type="Gene3D" id="1.10.10.10">
    <property type="entry name" value="Winged helix-like DNA-binding domain superfamily/Winged helix DNA-binding domain"/>
    <property type="match status" value="1"/>
</dbReference>
<dbReference type="Gene3D" id="3.40.190.290">
    <property type="match status" value="1"/>
</dbReference>
<dbReference type="Proteomes" id="UP000192903">
    <property type="component" value="Unassembled WGS sequence"/>
</dbReference>
<dbReference type="InterPro" id="IPR000847">
    <property type="entry name" value="LysR_HTH_N"/>
</dbReference>
<dbReference type="EMBL" id="FXAF01000011">
    <property type="protein sequence ID" value="SMF69925.1"/>
    <property type="molecule type" value="Genomic_DNA"/>
</dbReference>
<dbReference type="InterPro" id="IPR058163">
    <property type="entry name" value="LysR-type_TF_proteobact-type"/>
</dbReference>
<dbReference type="PANTHER" id="PTHR30537">
    <property type="entry name" value="HTH-TYPE TRANSCRIPTIONAL REGULATOR"/>
    <property type="match status" value="1"/>
</dbReference>
<name>A0A1X7GHF6_9HYPH</name>
<keyword evidence="3 9" id="KW-0238">DNA-binding</keyword>
<keyword evidence="10" id="KW-1185">Reference proteome</keyword>
<evidence type="ECO:0000256" key="5">
    <source>
        <dbReference type="ARBA" id="ARBA00054626"/>
    </source>
</evidence>
<dbReference type="InterPro" id="IPR005119">
    <property type="entry name" value="LysR_subst-bd"/>
</dbReference>
<dbReference type="InterPro" id="IPR036388">
    <property type="entry name" value="WH-like_DNA-bd_sf"/>
</dbReference>
<evidence type="ECO:0000313" key="10">
    <source>
        <dbReference type="Proteomes" id="UP000192903"/>
    </source>
</evidence>
<dbReference type="GO" id="GO:0003700">
    <property type="term" value="F:DNA-binding transcription factor activity"/>
    <property type="evidence" value="ECO:0007669"/>
    <property type="project" value="InterPro"/>
</dbReference>
<comment type="similarity">
    <text evidence="1">Belongs to the LysR transcriptional regulatory family.</text>
</comment>
<dbReference type="AlphaFoldDB" id="A0A1X7GHF6"/>
<keyword evidence="2" id="KW-0805">Transcription regulation</keyword>
<evidence type="ECO:0000256" key="2">
    <source>
        <dbReference type="ARBA" id="ARBA00023015"/>
    </source>
</evidence>
<evidence type="ECO:0000313" key="9">
    <source>
        <dbReference type="EMBL" id="SMF69925.1"/>
    </source>
</evidence>
<dbReference type="Pfam" id="PF00126">
    <property type="entry name" value="HTH_1"/>
    <property type="match status" value="1"/>
</dbReference>
<evidence type="ECO:0000259" key="8">
    <source>
        <dbReference type="PROSITE" id="PS50931"/>
    </source>
</evidence>
<dbReference type="InterPro" id="IPR036390">
    <property type="entry name" value="WH_DNA-bd_sf"/>
</dbReference>
<reference evidence="10" key="1">
    <citation type="submission" date="2017-04" db="EMBL/GenBank/DDBJ databases">
        <authorList>
            <person name="Varghese N."/>
            <person name="Submissions S."/>
        </authorList>
    </citation>
    <scope>NUCLEOTIDE SEQUENCE [LARGE SCALE GENOMIC DNA]</scope>
    <source>
        <strain evidence="10">B4P</strain>
    </source>
</reference>
<sequence>MSEAPLEGLEAFVTVARLRSFSAAATRLSMSPSAVSQAVRTLERRLGVALFHRTTRSVSLTEAGEAYLARVGPALQELTAAAAVIGENAAEPSGLLRLNVPRSAYMIVLQPILTEFLERYPAVDIDVVVDGARADIVEGGYDAGIRFGDLIQKDMIAVPVGPPISAFVVASPDYLARFGTPRHPRDLLQHRLIAFRPTNTGQVEKWEFERDGEKLVLPGTGRLTCNDLAALTQGALDGLGVSYLINGHIDDLLKQGKLVRLLEDWSPPLAGFHIYFADRRHVAPKLRAFIDFLKSRKWAAPSNLDAYFRAKSG</sequence>
<keyword evidence="4" id="KW-0804">Transcription</keyword>